<dbReference type="InterPro" id="IPR013818">
    <property type="entry name" value="Lipase"/>
</dbReference>
<dbReference type="InterPro" id="IPR029058">
    <property type="entry name" value="AB_hydrolase_fold"/>
</dbReference>
<dbReference type="InterPro" id="IPR000734">
    <property type="entry name" value="TAG_lipase"/>
</dbReference>
<evidence type="ECO:0000259" key="5">
    <source>
        <dbReference type="Pfam" id="PF00151"/>
    </source>
</evidence>
<gene>
    <name evidence="7" type="primary">LOC112905815</name>
</gene>
<evidence type="ECO:0000313" key="7">
    <source>
        <dbReference type="RefSeq" id="XP_025834755.1"/>
    </source>
</evidence>
<dbReference type="Pfam" id="PF00151">
    <property type="entry name" value="Lipase"/>
    <property type="match status" value="1"/>
</dbReference>
<keyword evidence="3" id="KW-0964">Secreted</keyword>
<dbReference type="RefSeq" id="XP_025834755.1">
    <property type="nucleotide sequence ID" value="XM_025978970.1"/>
</dbReference>
<dbReference type="Proteomes" id="UP000192223">
    <property type="component" value="Unplaced"/>
</dbReference>
<reference evidence="7" key="1">
    <citation type="submission" date="2025-08" db="UniProtKB">
        <authorList>
            <consortium name="RefSeq"/>
        </authorList>
    </citation>
    <scope>IDENTIFICATION</scope>
    <source>
        <tissue evidence="7">Entire body</tissue>
    </source>
</reference>
<evidence type="ECO:0000256" key="4">
    <source>
        <dbReference type="RuleBase" id="RU004262"/>
    </source>
</evidence>
<feature type="domain" description="Lipase" evidence="5">
    <location>
        <begin position="26"/>
        <end position="248"/>
    </location>
</feature>
<dbReference type="InParanoid" id="A0A7F5RFR6"/>
<evidence type="ECO:0000256" key="1">
    <source>
        <dbReference type="ARBA" id="ARBA00004613"/>
    </source>
</evidence>
<comment type="subcellular location">
    <subcellularLocation>
        <location evidence="1">Secreted</location>
    </subcellularLocation>
</comment>
<dbReference type="FunCoup" id="A0A7F5RFR6">
    <property type="interactions" value="122"/>
</dbReference>
<protein>
    <submittedName>
        <fullName evidence="7">Lipase member H-like</fullName>
    </submittedName>
</protein>
<comment type="similarity">
    <text evidence="2 4">Belongs to the AB hydrolase superfamily. Lipase family.</text>
</comment>
<accession>A0A7F5RFR6</accession>
<organism evidence="6 7">
    <name type="scientific">Agrilus planipennis</name>
    <name type="common">Emerald ash borer</name>
    <name type="synonym">Agrilus marcopoli</name>
    <dbReference type="NCBI Taxonomy" id="224129"/>
    <lineage>
        <taxon>Eukaryota</taxon>
        <taxon>Metazoa</taxon>
        <taxon>Ecdysozoa</taxon>
        <taxon>Arthropoda</taxon>
        <taxon>Hexapoda</taxon>
        <taxon>Insecta</taxon>
        <taxon>Pterygota</taxon>
        <taxon>Neoptera</taxon>
        <taxon>Endopterygota</taxon>
        <taxon>Coleoptera</taxon>
        <taxon>Polyphaga</taxon>
        <taxon>Elateriformia</taxon>
        <taxon>Buprestoidea</taxon>
        <taxon>Buprestidae</taxon>
        <taxon>Agrilinae</taxon>
        <taxon>Agrilus</taxon>
    </lineage>
</organism>
<evidence type="ECO:0000313" key="6">
    <source>
        <dbReference type="Proteomes" id="UP000192223"/>
    </source>
</evidence>
<dbReference type="PRINTS" id="PR00821">
    <property type="entry name" value="TAGLIPASE"/>
</dbReference>
<name>A0A7F5RFR6_AGRPL</name>
<dbReference type="SUPFAM" id="SSF53474">
    <property type="entry name" value="alpha/beta-Hydrolases"/>
    <property type="match status" value="1"/>
</dbReference>
<dbReference type="KEGG" id="apln:112905815"/>
<dbReference type="Gene3D" id="3.40.50.1820">
    <property type="entry name" value="alpha/beta hydrolase"/>
    <property type="match status" value="1"/>
</dbReference>
<dbReference type="PANTHER" id="PTHR11610">
    <property type="entry name" value="LIPASE"/>
    <property type="match status" value="1"/>
</dbReference>
<evidence type="ECO:0000256" key="3">
    <source>
        <dbReference type="ARBA" id="ARBA00022525"/>
    </source>
</evidence>
<keyword evidence="6" id="KW-1185">Reference proteome</keyword>
<dbReference type="GO" id="GO:0016298">
    <property type="term" value="F:lipase activity"/>
    <property type="evidence" value="ECO:0007669"/>
    <property type="project" value="InterPro"/>
</dbReference>
<dbReference type="AlphaFoldDB" id="A0A7F5RFR6"/>
<dbReference type="PANTHER" id="PTHR11610:SF190">
    <property type="entry name" value="VITELLOGENIN-3-LIKE PROTEIN"/>
    <property type="match status" value="1"/>
</dbReference>
<sequence>MLRVYDENGVVEVIDPSVPTIEAFASTSDITLYLYTQNNASTPEIHALDASALSSSSNYDSSKQNIFLIHGWRNSYSSNFNELIRSAYMDVIDANIFVVDWSSISRTLYTIAFANVPDIGRLLGQFIANMQSEFRLDADKFTIVGHSLGAHIAGCAGAAINSSIGVIVGLDPAGPLFHSSETDNRLDPSDAQFVQAIHTCAGRLGYRGSLGTADYRPNGGGNQPGCTLEPTGSCAHGRAFALFAESVRSGGAYLPQLSLCPHHLDRYAVGSASLIDILNRNVVLSNNNGQSNW</sequence>
<proteinExistence type="inferred from homology"/>
<dbReference type="GO" id="GO:0016042">
    <property type="term" value="P:lipid catabolic process"/>
    <property type="evidence" value="ECO:0007669"/>
    <property type="project" value="TreeGrafter"/>
</dbReference>
<dbReference type="GO" id="GO:0005615">
    <property type="term" value="C:extracellular space"/>
    <property type="evidence" value="ECO:0007669"/>
    <property type="project" value="TreeGrafter"/>
</dbReference>
<dbReference type="GeneID" id="112905815"/>
<evidence type="ECO:0000256" key="2">
    <source>
        <dbReference type="ARBA" id="ARBA00010701"/>
    </source>
</evidence>
<dbReference type="OrthoDB" id="199913at2759"/>